<dbReference type="Pfam" id="PF02879">
    <property type="entry name" value="PGM_PMM_II"/>
    <property type="match status" value="1"/>
</dbReference>
<organism evidence="11 12">
    <name type="scientific">Candidatus Avelusimicrobium gallicola</name>
    <dbReference type="NCBI Taxonomy" id="2562704"/>
    <lineage>
        <taxon>Bacteria</taxon>
        <taxon>Pseudomonadati</taxon>
        <taxon>Elusimicrobiota</taxon>
        <taxon>Elusimicrobia</taxon>
        <taxon>Elusimicrobiales</taxon>
        <taxon>Elusimicrobiaceae</taxon>
        <taxon>Candidatus Avelusimicrobium</taxon>
    </lineage>
</organism>
<dbReference type="PANTHER" id="PTHR45745:SF1">
    <property type="entry name" value="PHOSPHOGLUCOMUTASE 2B-RELATED"/>
    <property type="match status" value="1"/>
</dbReference>
<protein>
    <submittedName>
        <fullName evidence="11">Alpha-D-glucose phosphate-specific phosphoglucomutase</fullName>
        <ecNumber evidence="11">5.4.2.2</ecNumber>
    </submittedName>
</protein>
<comment type="cofactor">
    <cofactor evidence="1">
        <name>Mg(2+)</name>
        <dbReference type="ChEBI" id="CHEBI:18420"/>
    </cofactor>
</comment>
<dbReference type="Proteomes" id="UP000725649">
    <property type="component" value="Unassembled WGS sequence"/>
</dbReference>
<evidence type="ECO:0000259" key="8">
    <source>
        <dbReference type="Pfam" id="PF02878"/>
    </source>
</evidence>
<evidence type="ECO:0000259" key="7">
    <source>
        <dbReference type="Pfam" id="PF00408"/>
    </source>
</evidence>
<dbReference type="PANTHER" id="PTHR45745">
    <property type="entry name" value="PHOSPHOMANNOMUTASE 45A"/>
    <property type="match status" value="1"/>
</dbReference>
<evidence type="ECO:0000256" key="5">
    <source>
        <dbReference type="ARBA" id="ARBA00022842"/>
    </source>
</evidence>
<dbReference type="GO" id="GO:0046872">
    <property type="term" value="F:metal ion binding"/>
    <property type="evidence" value="ECO:0007669"/>
    <property type="project" value="UniProtKB-KW"/>
</dbReference>
<dbReference type="Pfam" id="PF02880">
    <property type="entry name" value="PGM_PMM_III"/>
    <property type="match status" value="1"/>
</dbReference>
<keyword evidence="4" id="KW-0479">Metal-binding</keyword>
<keyword evidence="6 11" id="KW-0413">Isomerase</keyword>
<dbReference type="InterPro" id="IPR005843">
    <property type="entry name" value="A-D-PHexomutase_C"/>
</dbReference>
<dbReference type="SUPFAM" id="SSF53738">
    <property type="entry name" value="Phosphoglucomutase, first 3 domains"/>
    <property type="match status" value="3"/>
</dbReference>
<dbReference type="Pfam" id="PF00408">
    <property type="entry name" value="PGM_PMM_IV"/>
    <property type="match status" value="1"/>
</dbReference>
<evidence type="ECO:0000256" key="6">
    <source>
        <dbReference type="ARBA" id="ARBA00023235"/>
    </source>
</evidence>
<evidence type="ECO:0000313" key="12">
    <source>
        <dbReference type="Proteomes" id="UP000725649"/>
    </source>
</evidence>
<reference evidence="11" key="1">
    <citation type="submission" date="2019-04" db="EMBL/GenBank/DDBJ databases">
        <title>Evolution of Biomass-Degrading Anaerobic Consortia Revealed by Metagenomics.</title>
        <authorList>
            <person name="Peng X."/>
        </authorList>
    </citation>
    <scope>NUCLEOTIDE SEQUENCE</scope>
    <source>
        <strain evidence="11">SIG66</strain>
    </source>
</reference>
<dbReference type="EC" id="5.4.2.2" evidence="11"/>
<sequence length="514" mass="56556">MVSELAGTLTKQKIDVDLLRKEFYEPSTTPVPVKFGTSGHRGVLGAGFCAAHARAIAQAVARIHLENSIMGPILVGGDTRLMSHDTALICAEVLTGNGLPVILPDMPLPTPVFSYEIISGRACASLNGTASHNPPQDMGLKYNPSNGGPADSSLTSLIEKYANEYMAKPEEIKSISLEDARKWGLIRQADLVTPYVEALSRFVNFEKIASSPLKFAVHPLGGSSLAFYKAIKEKYHLENLDIVDETQDPTFHFIPIDHDGKIRMDPSSKYPMSPLIDYVKSGKYDFAGASDPDADRFGCATQKGGLISPNHALCVMADYLIRHFRIRDAHSLGRTLGTTSLLDRIADEHGMRLDEVNVGFKYFVEGIVRRRYVLAGEESAGMSVSGWTPEKDGILAVCLLMEIMAAEGDIADLYAKITEKHGTPYYVRVDVPTDDETKARVKALRAKDFAEVYQVAGERVTRVRDTDGIKVYLQSSWFLVRPSGTENILKIYAETFVSQKHLENLIEEAKGLLK</sequence>
<dbReference type="InterPro" id="IPR036900">
    <property type="entry name" value="A-D-PHexomutase_C_sf"/>
</dbReference>
<keyword evidence="5" id="KW-0460">Magnesium</keyword>
<feature type="domain" description="Alpha-D-phosphohexomutase alpha/beta/alpha" evidence="9">
    <location>
        <begin position="194"/>
        <end position="304"/>
    </location>
</feature>
<evidence type="ECO:0000256" key="2">
    <source>
        <dbReference type="ARBA" id="ARBA00010231"/>
    </source>
</evidence>
<dbReference type="Pfam" id="PF02878">
    <property type="entry name" value="PGM_PMM_I"/>
    <property type="match status" value="1"/>
</dbReference>
<evidence type="ECO:0000256" key="4">
    <source>
        <dbReference type="ARBA" id="ARBA00022723"/>
    </source>
</evidence>
<keyword evidence="3" id="KW-0597">Phosphoprotein</keyword>
<dbReference type="GO" id="GO:0006166">
    <property type="term" value="P:purine ribonucleoside salvage"/>
    <property type="evidence" value="ECO:0007669"/>
    <property type="project" value="TreeGrafter"/>
</dbReference>
<dbReference type="GO" id="GO:0008973">
    <property type="term" value="F:phosphopentomutase activity"/>
    <property type="evidence" value="ECO:0007669"/>
    <property type="project" value="TreeGrafter"/>
</dbReference>
<dbReference type="Gene3D" id="3.40.120.10">
    <property type="entry name" value="Alpha-D-Glucose-1,6-Bisphosphate, subunit A, domain 3"/>
    <property type="match status" value="3"/>
</dbReference>
<feature type="domain" description="Alpha-D-phosphohexomutase alpha/beta/alpha" evidence="10">
    <location>
        <begin position="309"/>
        <end position="419"/>
    </location>
</feature>
<gene>
    <name evidence="11" type="ORF">E7027_00880</name>
</gene>
<dbReference type="InterPro" id="IPR005846">
    <property type="entry name" value="A-D-PHexomutase_a/b/a-III"/>
</dbReference>
<feature type="domain" description="Alpha-D-phosphohexomutase alpha/beta/alpha" evidence="8">
    <location>
        <begin position="34"/>
        <end position="165"/>
    </location>
</feature>
<dbReference type="AlphaFoldDB" id="A0A928DNM6"/>
<evidence type="ECO:0000259" key="10">
    <source>
        <dbReference type="Pfam" id="PF02880"/>
    </source>
</evidence>
<evidence type="ECO:0000259" key="9">
    <source>
        <dbReference type="Pfam" id="PF02879"/>
    </source>
</evidence>
<dbReference type="GO" id="GO:0004614">
    <property type="term" value="F:phosphoglucomutase activity"/>
    <property type="evidence" value="ECO:0007669"/>
    <property type="project" value="UniProtKB-EC"/>
</dbReference>
<comment type="similarity">
    <text evidence="2">Belongs to the phosphohexose mutase family.</text>
</comment>
<accession>A0A928DNM6</accession>
<dbReference type="InterPro" id="IPR016055">
    <property type="entry name" value="A-D-PHexomutase_a/b/a-I/II/III"/>
</dbReference>
<name>A0A928DNM6_9BACT</name>
<evidence type="ECO:0000313" key="11">
    <source>
        <dbReference type="EMBL" id="MBE6420693.1"/>
    </source>
</evidence>
<dbReference type="InterPro" id="IPR005844">
    <property type="entry name" value="A-D-PHexomutase_a/b/a-I"/>
</dbReference>
<dbReference type="SUPFAM" id="SSF55957">
    <property type="entry name" value="Phosphoglucomutase, C-terminal domain"/>
    <property type="match status" value="1"/>
</dbReference>
<proteinExistence type="inferred from homology"/>
<feature type="domain" description="Alpha-D-phosphohexomutase C-terminal" evidence="7">
    <location>
        <begin position="437"/>
        <end position="508"/>
    </location>
</feature>
<dbReference type="GO" id="GO:0005975">
    <property type="term" value="P:carbohydrate metabolic process"/>
    <property type="evidence" value="ECO:0007669"/>
    <property type="project" value="InterPro"/>
</dbReference>
<comment type="caution">
    <text evidence="11">The sequence shown here is derived from an EMBL/GenBank/DDBJ whole genome shotgun (WGS) entry which is preliminary data.</text>
</comment>
<dbReference type="InterPro" id="IPR005845">
    <property type="entry name" value="A-D-PHexomutase_a/b/a-II"/>
</dbReference>
<dbReference type="EMBL" id="SUVG01000001">
    <property type="protein sequence ID" value="MBE6420693.1"/>
    <property type="molecule type" value="Genomic_DNA"/>
</dbReference>
<evidence type="ECO:0000256" key="1">
    <source>
        <dbReference type="ARBA" id="ARBA00001946"/>
    </source>
</evidence>
<dbReference type="Gene3D" id="3.30.310.50">
    <property type="entry name" value="Alpha-D-phosphohexomutase, C-terminal domain"/>
    <property type="match status" value="1"/>
</dbReference>
<evidence type="ECO:0000256" key="3">
    <source>
        <dbReference type="ARBA" id="ARBA00022553"/>
    </source>
</evidence>